<feature type="transmembrane region" description="Helical" evidence="1">
    <location>
        <begin position="81"/>
        <end position="100"/>
    </location>
</feature>
<feature type="transmembrane region" description="Helical" evidence="1">
    <location>
        <begin position="112"/>
        <end position="135"/>
    </location>
</feature>
<dbReference type="GO" id="GO:0015234">
    <property type="term" value="F:thiamine transmembrane transporter activity"/>
    <property type="evidence" value="ECO:0007669"/>
    <property type="project" value="InterPro"/>
</dbReference>
<feature type="transmembrane region" description="Helical" evidence="1">
    <location>
        <begin position="12"/>
        <end position="32"/>
    </location>
</feature>
<dbReference type="EMBL" id="LAZR01053515">
    <property type="protein sequence ID" value="KKK80582.1"/>
    <property type="molecule type" value="Genomic_DNA"/>
</dbReference>
<evidence type="ECO:0000256" key="1">
    <source>
        <dbReference type="SAM" id="Phobius"/>
    </source>
</evidence>
<evidence type="ECO:0000313" key="2">
    <source>
        <dbReference type="EMBL" id="KKK80582.1"/>
    </source>
</evidence>
<name>A0A0F8YGP3_9ZZZZ</name>
<keyword evidence="1" id="KW-0472">Membrane</keyword>
<dbReference type="AlphaFoldDB" id="A0A0F8YGP3"/>
<keyword evidence="1" id="KW-0812">Transmembrane</keyword>
<reference evidence="2" key="1">
    <citation type="journal article" date="2015" name="Nature">
        <title>Complex archaea that bridge the gap between prokaryotes and eukaryotes.</title>
        <authorList>
            <person name="Spang A."/>
            <person name="Saw J.H."/>
            <person name="Jorgensen S.L."/>
            <person name="Zaremba-Niedzwiedzka K."/>
            <person name="Martijn J."/>
            <person name="Lind A.E."/>
            <person name="van Eijk R."/>
            <person name="Schleper C."/>
            <person name="Guy L."/>
            <person name="Ettema T.J."/>
        </authorList>
    </citation>
    <scope>NUCLEOTIDE SEQUENCE</scope>
</reference>
<comment type="caution">
    <text evidence="2">The sequence shown here is derived from an EMBL/GenBank/DDBJ whole genome shotgun (WGS) entry which is preliminary data.</text>
</comment>
<gene>
    <name evidence="2" type="ORF">LCGC14_2822040</name>
</gene>
<dbReference type="Gene3D" id="1.10.1760.20">
    <property type="match status" value="1"/>
</dbReference>
<organism evidence="2">
    <name type="scientific">marine sediment metagenome</name>
    <dbReference type="NCBI Taxonomy" id="412755"/>
    <lineage>
        <taxon>unclassified sequences</taxon>
        <taxon>metagenomes</taxon>
        <taxon>ecological metagenomes</taxon>
    </lineage>
</organism>
<protein>
    <recommendedName>
        <fullName evidence="3">Proton-coupled thiamine transporter YuaJ</fullName>
    </recommendedName>
</protein>
<keyword evidence="1" id="KW-1133">Transmembrane helix</keyword>
<sequence>MEKMEKKLDAKTIAQVGITVALAVVLNLMPVFKMPQGGSVSLDMVPIFFLAFYRGPMVGILAGAVFGLVDYTIDPFFVHPAQLILDYPLAFGLVGIAGFVRGNTPISVATGVILGGTARFFAHLISGVIFFASYAPKGQNVWLYSAVYNGSYMLVSTLVAIPIVYALLRAFGKTGRQMSY</sequence>
<dbReference type="Pfam" id="PF09515">
    <property type="entry name" value="Thia_YuaJ"/>
    <property type="match status" value="1"/>
</dbReference>
<proteinExistence type="predicted"/>
<feature type="transmembrane region" description="Helical" evidence="1">
    <location>
        <begin position="44"/>
        <end position="69"/>
    </location>
</feature>
<feature type="transmembrane region" description="Helical" evidence="1">
    <location>
        <begin position="141"/>
        <end position="168"/>
    </location>
</feature>
<dbReference type="InterPro" id="IPR012651">
    <property type="entry name" value="Thia_Transptr_ThiT"/>
</dbReference>
<dbReference type="NCBIfam" id="TIGR02357">
    <property type="entry name" value="ECF_ThiT_YuaJ"/>
    <property type="match status" value="1"/>
</dbReference>
<accession>A0A0F8YGP3</accession>
<dbReference type="GO" id="GO:0005886">
    <property type="term" value="C:plasma membrane"/>
    <property type="evidence" value="ECO:0007669"/>
    <property type="project" value="InterPro"/>
</dbReference>
<evidence type="ECO:0008006" key="3">
    <source>
        <dbReference type="Google" id="ProtNLM"/>
    </source>
</evidence>